<gene>
    <name evidence="4" type="ORF">ACRE_023860</name>
</gene>
<feature type="signal peptide" evidence="3">
    <location>
        <begin position="1"/>
        <end position="20"/>
    </location>
</feature>
<feature type="region of interest" description="Disordered" evidence="1">
    <location>
        <begin position="318"/>
        <end position="343"/>
    </location>
</feature>
<feature type="transmembrane region" description="Helical" evidence="2">
    <location>
        <begin position="272"/>
        <end position="294"/>
    </location>
</feature>
<evidence type="ECO:0000256" key="2">
    <source>
        <dbReference type="SAM" id="Phobius"/>
    </source>
</evidence>
<feature type="compositionally biased region" description="Acidic residues" evidence="1">
    <location>
        <begin position="229"/>
        <end position="247"/>
    </location>
</feature>
<evidence type="ECO:0000256" key="3">
    <source>
        <dbReference type="SAM" id="SignalP"/>
    </source>
</evidence>
<accession>A0A086TBF9</accession>
<keyword evidence="3" id="KW-0732">Signal</keyword>
<dbReference type="AlphaFoldDB" id="A0A086TBF9"/>
<dbReference type="Proteomes" id="UP000029964">
    <property type="component" value="Unassembled WGS sequence"/>
</dbReference>
<dbReference type="OrthoDB" id="5347452at2759"/>
<dbReference type="STRING" id="857340.A0A086TBF9"/>
<keyword evidence="2" id="KW-0812">Transmembrane</keyword>
<organism evidence="4 5">
    <name type="scientific">Hapsidospora chrysogenum (strain ATCC 11550 / CBS 779.69 / DSM 880 / IAM 14645 / JCM 23072 / IMI 49137)</name>
    <name type="common">Acremonium chrysogenum</name>
    <dbReference type="NCBI Taxonomy" id="857340"/>
    <lineage>
        <taxon>Eukaryota</taxon>
        <taxon>Fungi</taxon>
        <taxon>Dikarya</taxon>
        <taxon>Ascomycota</taxon>
        <taxon>Pezizomycotina</taxon>
        <taxon>Sordariomycetes</taxon>
        <taxon>Hypocreomycetidae</taxon>
        <taxon>Hypocreales</taxon>
        <taxon>Bionectriaceae</taxon>
        <taxon>Hapsidospora</taxon>
    </lineage>
</organism>
<comment type="caution">
    <text evidence="4">The sequence shown here is derived from an EMBL/GenBank/DDBJ whole genome shotgun (WGS) entry which is preliminary data.</text>
</comment>
<evidence type="ECO:0000256" key="1">
    <source>
        <dbReference type="SAM" id="MobiDB-lite"/>
    </source>
</evidence>
<feature type="chain" id="PRO_5001815583" evidence="3">
    <location>
        <begin position="21"/>
        <end position="434"/>
    </location>
</feature>
<dbReference type="EMBL" id="JPKY01000016">
    <property type="protein sequence ID" value="KFH46691.1"/>
    <property type="molecule type" value="Genomic_DNA"/>
</dbReference>
<feature type="compositionally biased region" description="Low complexity" evidence="1">
    <location>
        <begin position="360"/>
        <end position="374"/>
    </location>
</feature>
<feature type="region of interest" description="Disordered" evidence="1">
    <location>
        <begin position="216"/>
        <end position="270"/>
    </location>
</feature>
<reference evidence="5" key="1">
    <citation type="journal article" date="2014" name="Genome Announc.">
        <title>Genome sequence and annotation of Acremonium chrysogenum, producer of the beta-lactam antibiotic cephalosporin C.</title>
        <authorList>
            <person name="Terfehr D."/>
            <person name="Dahlmann T.A."/>
            <person name="Specht T."/>
            <person name="Zadra I."/>
            <person name="Kuernsteiner H."/>
            <person name="Kueck U."/>
        </authorList>
    </citation>
    <scope>NUCLEOTIDE SEQUENCE [LARGE SCALE GENOMIC DNA]</scope>
    <source>
        <strain evidence="5">ATCC 11550 / CBS 779.69 / DSM 880 / IAM 14645 / JCM 23072 / IMI 49137</strain>
    </source>
</reference>
<keyword evidence="5" id="KW-1185">Reference proteome</keyword>
<keyword evidence="2" id="KW-0472">Membrane</keyword>
<proteinExistence type="predicted"/>
<protein>
    <submittedName>
        <fullName evidence="4">Uncharacterized protein</fullName>
    </submittedName>
</protein>
<sequence length="434" mass="44931">MKGSGLTVAVAAALLAPVHAERPHLPRATASVVLPSDGWTPRPTPPPGGLSRLRKRQSEDDDEDDDGTTIFVAPDNTCGFVSSRAGAHFTCSGDYSCVMFTATANLNGYLGCCNDIECGVRFDCIDYESYYSSSVCDDGCLVDAYTLKCVDSAMPYCNTISFSSNIIDYWCNSVDISTAQSAATAIAGNDRSFEPLVLDAISSSFTLDGDTAAGPSITADTSASATGDSDNDGDFDDDGDSNDDGDSDNANGDNNDDDGKDDDGNSTPVGPIVGGVVGGVAAIGLGGLALWLFFRNKKNKQAAAAAAAAASQSPSVAYAPVQQGGPPHPGMSPSPGQGYQQQGGYYDSKFAAASQTYQYPQQTGGFQPHQQQQQSAASPNMSYMDRNGTSSPSTVYPSGVSMASPASGQQQPGFIAEAPSRPEESHRGGVHELA</sequence>
<evidence type="ECO:0000313" key="5">
    <source>
        <dbReference type="Proteomes" id="UP000029964"/>
    </source>
</evidence>
<keyword evidence="2" id="KW-1133">Transmembrane helix</keyword>
<feature type="region of interest" description="Disordered" evidence="1">
    <location>
        <begin position="360"/>
        <end position="434"/>
    </location>
</feature>
<feature type="region of interest" description="Disordered" evidence="1">
    <location>
        <begin position="33"/>
        <end position="67"/>
    </location>
</feature>
<feature type="compositionally biased region" description="Basic and acidic residues" evidence="1">
    <location>
        <begin position="420"/>
        <end position="434"/>
    </location>
</feature>
<feature type="compositionally biased region" description="Low complexity" evidence="1">
    <location>
        <begin position="333"/>
        <end position="343"/>
    </location>
</feature>
<evidence type="ECO:0000313" key="4">
    <source>
        <dbReference type="EMBL" id="KFH46691.1"/>
    </source>
</evidence>
<feature type="compositionally biased region" description="Polar residues" evidence="1">
    <location>
        <begin position="375"/>
        <end position="396"/>
    </location>
</feature>
<dbReference type="HOGENOM" id="CLU_041702_0_1_1"/>
<name>A0A086TBF9_HAPC1</name>